<sequence length="344" mass="38628">MQNEHIRGPSRPNGMSMVVVMGVTGSGKSFLINKLAGRDVVQEGKDLDSCTHECQMIPVDVGNTKVLLIDTPGFDDTKRTDSEILNEIARLLAAQYSLGFELKGIIYVHRITDIRYCGSAVKTFEIFKRICGETALSNVMLTTTRWNEIDEQTGASRERQLRSDFWAYMVGRGSNMSRFHGDHTSAVALISQLVAKNAIVLRLQHQMINEGKKLHETDAGSYVDSDLKEVRNQYLQQLASLEELRSELQEKDRMMRRQLQLDLERGREQLRVTEEQKVSLRTDVAGEVEEEIKTETKRKSSGMKKLLPVALGLLGLFVGIPPGATEMLIGWAAGIPDWFSSLEL</sequence>
<keyword evidence="6 18" id="KW-0812">Transmembrane</keyword>
<keyword evidence="17" id="KW-0175">Coiled coil</keyword>
<keyword evidence="21" id="KW-1185">Reference proteome</keyword>
<keyword evidence="3" id="KW-0813">Transport</keyword>
<dbReference type="SUPFAM" id="SSF52540">
    <property type="entry name" value="P-loop containing nucleoside triphosphate hydrolases"/>
    <property type="match status" value="1"/>
</dbReference>
<dbReference type="PANTHER" id="PTHR10903">
    <property type="entry name" value="GTPASE, IMAP FAMILY MEMBER-RELATED"/>
    <property type="match status" value="1"/>
</dbReference>
<reference evidence="20 21" key="1">
    <citation type="journal article" date="2025" name="Microbiol. Resour. Announc.">
        <title>Draft genome sequences for Neonectria magnoliae and Neonectria punicea, canker pathogens of Liriodendron tulipifera and Acer saccharum in West Virginia.</title>
        <authorList>
            <person name="Petronek H.M."/>
            <person name="Kasson M.T."/>
            <person name="Metheny A.M."/>
            <person name="Stauder C.M."/>
            <person name="Lovett B."/>
            <person name="Lynch S.C."/>
            <person name="Garnas J.R."/>
            <person name="Kasson L.R."/>
            <person name="Stajich J.E."/>
        </authorList>
    </citation>
    <scope>NUCLEOTIDE SEQUENCE [LARGE SCALE GENOMIC DNA]</scope>
    <source>
        <strain evidence="20 21">NRRL 64653</strain>
    </source>
</reference>
<evidence type="ECO:0000256" key="9">
    <source>
        <dbReference type="ARBA" id="ARBA00022801"/>
    </source>
</evidence>
<evidence type="ECO:0000256" key="12">
    <source>
        <dbReference type="ARBA" id="ARBA00022927"/>
    </source>
</evidence>
<keyword evidence="13 18" id="KW-1133">Transmembrane helix</keyword>
<evidence type="ECO:0000256" key="7">
    <source>
        <dbReference type="ARBA" id="ARBA00022723"/>
    </source>
</evidence>
<dbReference type="InterPro" id="IPR045058">
    <property type="entry name" value="GIMA/IAN/Toc"/>
</dbReference>
<evidence type="ECO:0000256" key="6">
    <source>
        <dbReference type="ARBA" id="ARBA00022692"/>
    </source>
</evidence>
<proteinExistence type="predicted"/>
<keyword evidence="12" id="KW-0653">Protein transport</keyword>
<evidence type="ECO:0000256" key="17">
    <source>
        <dbReference type="SAM" id="Coils"/>
    </source>
</evidence>
<evidence type="ECO:0000256" key="3">
    <source>
        <dbReference type="ARBA" id="ARBA00022448"/>
    </source>
</evidence>
<comment type="cofactor">
    <cofactor evidence="1">
        <name>Mg(2+)</name>
        <dbReference type="ChEBI" id="CHEBI:18420"/>
    </cofactor>
</comment>
<dbReference type="PANTHER" id="PTHR10903:SF135">
    <property type="entry name" value="TRANSLOCASE OF CHLOROPLAST 120, CHLOROPLASTIC-RELATED"/>
    <property type="match status" value="1"/>
</dbReference>
<comment type="subcellular location">
    <subcellularLocation>
        <location evidence="2">Membrane</location>
        <topology evidence="2">Single-pass membrane protein</topology>
    </subcellularLocation>
    <subcellularLocation>
        <location evidence="16">Plastid</location>
        <location evidence="16">Chloroplast outer membrane</location>
    </subcellularLocation>
</comment>
<keyword evidence="5" id="KW-0934">Plastid</keyword>
<dbReference type="Gene3D" id="3.40.50.300">
    <property type="entry name" value="P-loop containing nucleotide triphosphate hydrolases"/>
    <property type="match status" value="1"/>
</dbReference>
<keyword evidence="7" id="KW-0479">Metal-binding</keyword>
<dbReference type="Proteomes" id="UP001498476">
    <property type="component" value="Unassembled WGS sequence"/>
</dbReference>
<evidence type="ECO:0000256" key="10">
    <source>
        <dbReference type="ARBA" id="ARBA00022805"/>
    </source>
</evidence>
<evidence type="ECO:0000256" key="5">
    <source>
        <dbReference type="ARBA" id="ARBA00022640"/>
    </source>
</evidence>
<evidence type="ECO:0000256" key="8">
    <source>
        <dbReference type="ARBA" id="ARBA00022741"/>
    </source>
</evidence>
<feature type="coiled-coil region" evidence="17">
    <location>
        <begin position="227"/>
        <end position="276"/>
    </location>
</feature>
<keyword evidence="15 18" id="KW-0472">Membrane</keyword>
<evidence type="ECO:0000256" key="16">
    <source>
        <dbReference type="ARBA" id="ARBA00024013"/>
    </source>
</evidence>
<protein>
    <recommendedName>
        <fullName evidence="19">AIG1-type G domain-containing protein</fullName>
    </recommendedName>
</protein>
<evidence type="ECO:0000256" key="4">
    <source>
        <dbReference type="ARBA" id="ARBA00022528"/>
    </source>
</evidence>
<evidence type="ECO:0000313" key="20">
    <source>
        <dbReference type="EMBL" id="KAK7398436.1"/>
    </source>
</evidence>
<evidence type="ECO:0000256" key="1">
    <source>
        <dbReference type="ARBA" id="ARBA00001946"/>
    </source>
</evidence>
<feature type="transmembrane region" description="Helical" evidence="18">
    <location>
        <begin position="306"/>
        <end position="334"/>
    </location>
</feature>
<comment type="caution">
    <text evidence="20">The sequence shown here is derived from an EMBL/GenBank/DDBJ whole genome shotgun (WGS) entry which is preliminary data.</text>
</comment>
<evidence type="ECO:0000256" key="18">
    <source>
        <dbReference type="SAM" id="Phobius"/>
    </source>
</evidence>
<gene>
    <name evidence="20" type="ORF">QQX98_012187</name>
</gene>
<keyword evidence="11" id="KW-0460">Magnesium</keyword>
<keyword evidence="4" id="KW-0150">Chloroplast</keyword>
<evidence type="ECO:0000256" key="2">
    <source>
        <dbReference type="ARBA" id="ARBA00004167"/>
    </source>
</evidence>
<dbReference type="Pfam" id="PF04548">
    <property type="entry name" value="AIG1"/>
    <property type="match status" value="1"/>
</dbReference>
<keyword evidence="14" id="KW-0342">GTP-binding</keyword>
<dbReference type="InterPro" id="IPR027417">
    <property type="entry name" value="P-loop_NTPase"/>
</dbReference>
<name>A0ABR1GJZ2_9HYPO</name>
<keyword evidence="9" id="KW-0378">Hydrolase</keyword>
<evidence type="ECO:0000256" key="15">
    <source>
        <dbReference type="ARBA" id="ARBA00023136"/>
    </source>
</evidence>
<evidence type="ECO:0000256" key="13">
    <source>
        <dbReference type="ARBA" id="ARBA00022989"/>
    </source>
</evidence>
<evidence type="ECO:0000256" key="14">
    <source>
        <dbReference type="ARBA" id="ARBA00023134"/>
    </source>
</evidence>
<evidence type="ECO:0000313" key="21">
    <source>
        <dbReference type="Proteomes" id="UP001498476"/>
    </source>
</evidence>
<evidence type="ECO:0000256" key="11">
    <source>
        <dbReference type="ARBA" id="ARBA00022842"/>
    </source>
</evidence>
<keyword evidence="10" id="KW-1002">Plastid outer membrane</keyword>
<feature type="domain" description="AIG1-type G" evidence="19">
    <location>
        <begin position="18"/>
        <end position="152"/>
    </location>
</feature>
<accession>A0ABR1GJZ2</accession>
<evidence type="ECO:0000259" key="19">
    <source>
        <dbReference type="Pfam" id="PF04548"/>
    </source>
</evidence>
<dbReference type="InterPro" id="IPR006703">
    <property type="entry name" value="G_AIG1"/>
</dbReference>
<keyword evidence="8" id="KW-0547">Nucleotide-binding</keyword>
<organism evidence="20 21">
    <name type="scientific">Neonectria punicea</name>
    <dbReference type="NCBI Taxonomy" id="979145"/>
    <lineage>
        <taxon>Eukaryota</taxon>
        <taxon>Fungi</taxon>
        <taxon>Dikarya</taxon>
        <taxon>Ascomycota</taxon>
        <taxon>Pezizomycotina</taxon>
        <taxon>Sordariomycetes</taxon>
        <taxon>Hypocreomycetidae</taxon>
        <taxon>Hypocreales</taxon>
        <taxon>Nectriaceae</taxon>
        <taxon>Neonectria</taxon>
    </lineage>
</organism>
<dbReference type="EMBL" id="JAZAVJ010000337">
    <property type="protein sequence ID" value="KAK7398436.1"/>
    <property type="molecule type" value="Genomic_DNA"/>
</dbReference>